<accession>A0A1I2D9G6</accession>
<feature type="compositionally biased region" description="Acidic residues" evidence="1">
    <location>
        <begin position="143"/>
        <end position="158"/>
    </location>
</feature>
<organism evidence="3 4">
    <name type="scientific">Flavimobilis marinus</name>
    <dbReference type="NCBI Taxonomy" id="285351"/>
    <lineage>
        <taxon>Bacteria</taxon>
        <taxon>Bacillati</taxon>
        <taxon>Actinomycetota</taxon>
        <taxon>Actinomycetes</taxon>
        <taxon>Micrococcales</taxon>
        <taxon>Jonesiaceae</taxon>
        <taxon>Flavimobilis</taxon>
    </lineage>
</organism>
<evidence type="ECO:0000313" key="4">
    <source>
        <dbReference type="Proteomes" id="UP000198520"/>
    </source>
</evidence>
<feature type="compositionally biased region" description="Basic and acidic residues" evidence="1">
    <location>
        <begin position="81"/>
        <end position="93"/>
    </location>
</feature>
<reference evidence="4" key="1">
    <citation type="submission" date="2016-10" db="EMBL/GenBank/DDBJ databases">
        <authorList>
            <person name="Varghese N."/>
            <person name="Submissions S."/>
        </authorList>
    </citation>
    <scope>NUCLEOTIDE SEQUENCE [LARGE SCALE GENOMIC DNA]</scope>
    <source>
        <strain evidence="4">DSM 19083</strain>
    </source>
</reference>
<dbReference type="EMBL" id="FONZ01000001">
    <property type="protein sequence ID" value="SFE76620.1"/>
    <property type="molecule type" value="Genomic_DNA"/>
</dbReference>
<feature type="region of interest" description="Disordered" evidence="1">
    <location>
        <begin position="132"/>
        <end position="158"/>
    </location>
</feature>
<dbReference type="Proteomes" id="UP000198520">
    <property type="component" value="Unassembled WGS sequence"/>
</dbReference>
<feature type="domain" description="DUF5709" evidence="2">
    <location>
        <begin position="88"/>
        <end position="133"/>
    </location>
</feature>
<dbReference type="AlphaFoldDB" id="A0A1I2D9G6"/>
<name>A0A1I2D9G6_9MICO</name>
<dbReference type="RefSeq" id="WP_219810170.1">
    <property type="nucleotide sequence ID" value="NZ_BNAN01000001.1"/>
</dbReference>
<dbReference type="InterPro" id="IPR043763">
    <property type="entry name" value="DUF5709"/>
</dbReference>
<feature type="region of interest" description="Disordered" evidence="1">
    <location>
        <begin position="1"/>
        <end position="106"/>
    </location>
</feature>
<keyword evidence="4" id="KW-1185">Reference proteome</keyword>
<dbReference type="Pfam" id="PF18970">
    <property type="entry name" value="DUF5709"/>
    <property type="match status" value="1"/>
</dbReference>
<dbReference type="STRING" id="285351.SAMN04488035_0447"/>
<gene>
    <name evidence="3" type="ORF">SAMN04488035_0447</name>
</gene>
<evidence type="ECO:0000259" key="2">
    <source>
        <dbReference type="Pfam" id="PF18970"/>
    </source>
</evidence>
<evidence type="ECO:0000256" key="1">
    <source>
        <dbReference type="SAM" id="MobiDB-lite"/>
    </source>
</evidence>
<feature type="compositionally biased region" description="Basic and acidic residues" evidence="1">
    <location>
        <begin position="46"/>
        <end position="56"/>
    </location>
</feature>
<proteinExistence type="predicted"/>
<evidence type="ECO:0000313" key="3">
    <source>
        <dbReference type="EMBL" id="SFE76620.1"/>
    </source>
</evidence>
<sequence length="158" mass="17303">MSSEITPPHPTGPGTFAEGDSNQLEAQETLDDRGVDDTLDEGYTPPERDRPNHYGETDWEQSAGEPFDRRLAQEEPEIWEAPEKGARELDRAGRLTGDAGAEQGRENDIFVRDVGIDGGAASAEEAAVHIVDEDDVPGLTDRDADEQQADLIEDDDDR</sequence>
<protein>
    <recommendedName>
        <fullName evidence="2">DUF5709 domain-containing protein</fullName>
    </recommendedName>
</protein>